<keyword evidence="4" id="KW-1185">Reference proteome</keyword>
<evidence type="ECO:0000259" key="1">
    <source>
        <dbReference type="PROSITE" id="PS50883"/>
    </source>
</evidence>
<dbReference type="Proteomes" id="UP001249020">
    <property type="component" value="Unassembled WGS sequence"/>
</dbReference>
<gene>
    <name evidence="3" type="ORF">RM544_05300</name>
</gene>
<organism evidence="3 4">
    <name type="scientific">Brumicola blandensis</name>
    <dbReference type="NCBI Taxonomy" id="3075611"/>
    <lineage>
        <taxon>Bacteria</taxon>
        <taxon>Pseudomonadati</taxon>
        <taxon>Pseudomonadota</taxon>
        <taxon>Gammaproteobacteria</taxon>
        <taxon>Alteromonadales</taxon>
        <taxon>Alteromonadaceae</taxon>
        <taxon>Brumicola</taxon>
    </lineage>
</organism>
<dbReference type="Gene3D" id="3.20.20.450">
    <property type="entry name" value="EAL domain"/>
    <property type="match status" value="1"/>
</dbReference>
<evidence type="ECO:0000313" key="4">
    <source>
        <dbReference type="Proteomes" id="UP001249020"/>
    </source>
</evidence>
<dbReference type="PANTHER" id="PTHR33525">
    <property type="match status" value="1"/>
</dbReference>
<evidence type="ECO:0000259" key="2">
    <source>
        <dbReference type="PROSITE" id="PS51833"/>
    </source>
</evidence>
<feature type="domain" description="EAL" evidence="1">
    <location>
        <begin position="1"/>
        <end position="206"/>
    </location>
</feature>
<sequence>MFAYVARQAIYDTKKNVFGYELLFRDGVKNCFPDISPDEATSNMLAASHLSIGVESITFNKAAFINFHTDTIIYRFPSTLDPKNVVIEIVETVDVSPELVKACEQIHEMGYKIALDDYDFSAHWQPLMPFISYIKLEVEAVDLTNPSVVDQIDAFKKQGKILVAERVETHEEFERFKEAGFHYFQGYFLSKPEVVKHKNIDISMTSVVELLRISVATTLDVQKVTEVFEKDVGLTFKLMRFINNPSVNKRNKIESLSHALKYLGHVELKKFIALLTLANLKGNKPEDLLVSSLTRAQFCKLVSSKMGIAEDPPNSFILGLFSRTDALLDMPIEQVLEKLPFTEVIKNVLCKKEQEDELAQQYQLCVAFETADWAKIEAFAERINSPMEDLFQMYYQATTWANEMKSSL</sequence>
<dbReference type="InterPro" id="IPR013976">
    <property type="entry name" value="HDOD"/>
</dbReference>
<dbReference type="Gene3D" id="1.10.3210.10">
    <property type="entry name" value="Hypothetical protein af1432"/>
    <property type="match status" value="1"/>
</dbReference>
<protein>
    <submittedName>
        <fullName evidence="3">EAL domain-containing protein</fullName>
    </submittedName>
</protein>
<dbReference type="RefSeq" id="WP_311360739.1">
    <property type="nucleotide sequence ID" value="NZ_JAVRIE010000002.1"/>
</dbReference>
<dbReference type="InterPro" id="IPR001633">
    <property type="entry name" value="EAL_dom"/>
</dbReference>
<accession>A0AAW8QZK2</accession>
<dbReference type="PROSITE" id="PS50883">
    <property type="entry name" value="EAL"/>
    <property type="match status" value="1"/>
</dbReference>
<dbReference type="SUPFAM" id="SSF141868">
    <property type="entry name" value="EAL domain-like"/>
    <property type="match status" value="1"/>
</dbReference>
<dbReference type="Pfam" id="PF00563">
    <property type="entry name" value="EAL"/>
    <property type="match status" value="1"/>
</dbReference>
<comment type="caution">
    <text evidence="3">The sequence shown here is derived from an EMBL/GenBank/DDBJ whole genome shotgun (WGS) entry which is preliminary data.</text>
</comment>
<dbReference type="InterPro" id="IPR052340">
    <property type="entry name" value="RNase_Y/CdgJ"/>
</dbReference>
<dbReference type="PROSITE" id="PS51833">
    <property type="entry name" value="HDOD"/>
    <property type="match status" value="1"/>
</dbReference>
<dbReference type="InterPro" id="IPR035919">
    <property type="entry name" value="EAL_sf"/>
</dbReference>
<evidence type="ECO:0000313" key="3">
    <source>
        <dbReference type="EMBL" id="MDT0581944.1"/>
    </source>
</evidence>
<dbReference type="PANTHER" id="PTHR33525:SF4">
    <property type="entry name" value="CYCLIC DI-GMP PHOSPHODIESTERASE CDGJ"/>
    <property type="match status" value="1"/>
</dbReference>
<dbReference type="SMART" id="SM00052">
    <property type="entry name" value="EAL"/>
    <property type="match status" value="1"/>
</dbReference>
<reference evidence="3 4" key="1">
    <citation type="submission" date="2023-09" db="EMBL/GenBank/DDBJ databases">
        <authorList>
            <person name="Rey-Velasco X."/>
        </authorList>
    </citation>
    <scope>NUCLEOTIDE SEQUENCE [LARGE SCALE GENOMIC DNA]</scope>
    <source>
        <strain evidence="3 4">W409</strain>
    </source>
</reference>
<dbReference type="EMBL" id="JAVRIE010000002">
    <property type="protein sequence ID" value="MDT0581944.1"/>
    <property type="molecule type" value="Genomic_DNA"/>
</dbReference>
<name>A0AAW8QZK2_9ALTE</name>
<dbReference type="Pfam" id="PF08668">
    <property type="entry name" value="HDOD"/>
    <property type="match status" value="1"/>
</dbReference>
<dbReference type="InterPro" id="IPR014408">
    <property type="entry name" value="dGMP_Pdiesterase_EAL/HD-GYP"/>
</dbReference>
<dbReference type="SUPFAM" id="SSF109604">
    <property type="entry name" value="HD-domain/PDEase-like"/>
    <property type="match status" value="1"/>
</dbReference>
<feature type="domain" description="HDOD" evidence="2">
    <location>
        <begin position="200"/>
        <end position="389"/>
    </location>
</feature>
<proteinExistence type="predicted"/>
<dbReference type="AlphaFoldDB" id="A0AAW8QZK2"/>
<dbReference type="PIRSF" id="PIRSF003180">
    <property type="entry name" value="DiGMPpdiest_YuxH"/>
    <property type="match status" value="1"/>
</dbReference>